<reference evidence="6" key="1">
    <citation type="journal article" date="2019" name="Int. J. Syst. Evol. Microbiol.">
        <title>The Global Catalogue of Microorganisms (GCM) 10K type strain sequencing project: providing services to taxonomists for standard genome sequencing and annotation.</title>
        <authorList>
            <consortium name="The Broad Institute Genomics Platform"/>
            <consortium name="The Broad Institute Genome Sequencing Center for Infectious Disease"/>
            <person name="Wu L."/>
            <person name="Ma J."/>
        </authorList>
    </citation>
    <scope>NUCLEOTIDE SEQUENCE [LARGE SCALE GENOMIC DNA]</scope>
    <source>
        <strain evidence="6">JCM 16603</strain>
    </source>
</reference>
<gene>
    <name evidence="5" type="ORF">GCM10022211_05040</name>
</gene>
<name>A0ABP7RJ78_9SPHN</name>
<sequence>MPTSTPDLSPLAAWVKRRFVRWFTGGGWRCAGVLPLPHKAVIMGGPHTSNWDFLVFVGAMEALGVEASYIGKASLFQWGPMARFMKGLGGIPVERSVRNDLVAQVTGRFAEAERMLLVIAPEGTRQPTAEWRMGFYRIALAAGVPIVPAGPDYPRKRAIFGAPIMPTGDPDKDLEPAWAFFRTLVPRHRDQVLFPDGGGMDGPATPAVD</sequence>
<evidence type="ECO:0000313" key="6">
    <source>
        <dbReference type="Proteomes" id="UP001501310"/>
    </source>
</evidence>
<dbReference type="Proteomes" id="UP001501310">
    <property type="component" value="Unassembled WGS sequence"/>
</dbReference>
<organism evidence="5 6">
    <name type="scientific">Sphingomonas humi</name>
    <dbReference type="NCBI Taxonomy" id="335630"/>
    <lineage>
        <taxon>Bacteria</taxon>
        <taxon>Pseudomonadati</taxon>
        <taxon>Pseudomonadota</taxon>
        <taxon>Alphaproteobacteria</taxon>
        <taxon>Sphingomonadales</taxon>
        <taxon>Sphingomonadaceae</taxon>
        <taxon>Sphingomonas</taxon>
    </lineage>
</organism>
<accession>A0ABP7RJ78</accession>
<dbReference type="InterPro" id="IPR002123">
    <property type="entry name" value="Plipid/glycerol_acylTrfase"/>
</dbReference>
<evidence type="ECO:0000256" key="2">
    <source>
        <dbReference type="ARBA" id="ARBA00022679"/>
    </source>
</evidence>
<evidence type="ECO:0000259" key="4">
    <source>
        <dbReference type="SMART" id="SM00563"/>
    </source>
</evidence>
<protein>
    <submittedName>
        <fullName evidence="5">Lysophospholipid acyltransferase family protein</fullName>
    </submittedName>
</protein>
<evidence type="ECO:0000256" key="1">
    <source>
        <dbReference type="ARBA" id="ARBA00005189"/>
    </source>
</evidence>
<dbReference type="PANTHER" id="PTHR10434">
    <property type="entry name" value="1-ACYL-SN-GLYCEROL-3-PHOSPHATE ACYLTRANSFERASE"/>
    <property type="match status" value="1"/>
</dbReference>
<dbReference type="RefSeq" id="WP_344708584.1">
    <property type="nucleotide sequence ID" value="NZ_BAAAZD010000001.1"/>
</dbReference>
<proteinExistence type="predicted"/>
<feature type="domain" description="Phospholipid/glycerol acyltransferase" evidence="4">
    <location>
        <begin position="41"/>
        <end position="154"/>
    </location>
</feature>
<dbReference type="PANTHER" id="PTHR10434:SF9">
    <property type="entry name" value="PHOSPHOLIPID_GLYCEROL ACYLTRANSFERASE DOMAIN-CONTAINING PROTEIN"/>
    <property type="match status" value="1"/>
</dbReference>
<comment type="caution">
    <text evidence="5">The sequence shown here is derived from an EMBL/GenBank/DDBJ whole genome shotgun (WGS) entry which is preliminary data.</text>
</comment>
<evidence type="ECO:0000256" key="3">
    <source>
        <dbReference type="ARBA" id="ARBA00023315"/>
    </source>
</evidence>
<dbReference type="SMART" id="SM00563">
    <property type="entry name" value="PlsC"/>
    <property type="match status" value="1"/>
</dbReference>
<dbReference type="SUPFAM" id="SSF69593">
    <property type="entry name" value="Glycerol-3-phosphate (1)-acyltransferase"/>
    <property type="match status" value="1"/>
</dbReference>
<dbReference type="Pfam" id="PF01553">
    <property type="entry name" value="Acyltransferase"/>
    <property type="match status" value="1"/>
</dbReference>
<dbReference type="EMBL" id="BAAAZD010000001">
    <property type="protein sequence ID" value="GAA3998334.1"/>
    <property type="molecule type" value="Genomic_DNA"/>
</dbReference>
<keyword evidence="3 5" id="KW-0012">Acyltransferase</keyword>
<keyword evidence="6" id="KW-1185">Reference proteome</keyword>
<comment type="pathway">
    <text evidence="1">Lipid metabolism.</text>
</comment>
<dbReference type="GO" id="GO:0016746">
    <property type="term" value="F:acyltransferase activity"/>
    <property type="evidence" value="ECO:0007669"/>
    <property type="project" value="UniProtKB-KW"/>
</dbReference>
<evidence type="ECO:0000313" key="5">
    <source>
        <dbReference type="EMBL" id="GAA3998334.1"/>
    </source>
</evidence>
<keyword evidence="2" id="KW-0808">Transferase</keyword>